<dbReference type="PIRSF" id="PIRSF028063">
    <property type="entry name" value="UCP028063"/>
    <property type="match status" value="1"/>
</dbReference>
<dbReference type="InterPro" id="IPR014538">
    <property type="entry name" value="UCP028063_topo_Znf"/>
</dbReference>
<feature type="domain" description="DUF2726" evidence="2">
    <location>
        <begin position="34"/>
        <end position="156"/>
    </location>
</feature>
<dbReference type="InterPro" id="IPR024402">
    <property type="entry name" value="DUF2726"/>
</dbReference>
<dbReference type="RefSeq" id="WP_311369518.1">
    <property type="nucleotide sequence ID" value="NZ_JAVRHX010000004.1"/>
</dbReference>
<feature type="compositionally biased region" description="Polar residues" evidence="1">
    <location>
        <begin position="190"/>
        <end position="199"/>
    </location>
</feature>
<organism evidence="3 4">
    <name type="scientific">Glaciecola petra</name>
    <dbReference type="NCBI Taxonomy" id="3075602"/>
    <lineage>
        <taxon>Bacteria</taxon>
        <taxon>Pseudomonadati</taxon>
        <taxon>Pseudomonadota</taxon>
        <taxon>Gammaproteobacteria</taxon>
        <taxon>Alteromonadales</taxon>
        <taxon>Alteromonadaceae</taxon>
        <taxon>Glaciecola</taxon>
    </lineage>
</organism>
<dbReference type="Proteomes" id="UP001253545">
    <property type="component" value="Unassembled WGS sequence"/>
</dbReference>
<dbReference type="EMBL" id="JAVRHX010000004">
    <property type="protein sequence ID" value="MDT0596005.1"/>
    <property type="molecule type" value="Genomic_DNA"/>
</dbReference>
<comment type="caution">
    <text evidence="3">The sequence shown here is derived from an EMBL/GenBank/DDBJ whole genome shotgun (WGS) entry which is preliminary data.</text>
</comment>
<sequence length="199" mass="22119">MDIAILLLALIICISVIAIKFNPESIEFPFSVKSQLFTAAERQFLNTIETAVAGEFRVLCRVKLCDLVTLKQNTNKKLAKSALVKAGARHVDFVLCNKDDMTPVLAIDLVYGSGKNGHNTQRDFFVSGALDTAAIPHARIKARGGYTLSEIQECIETKLVPLRRRQGKIPFSHRNAKPSVIQQKKRPTRPLSQSRKYAA</sequence>
<name>A0ABU2ZTS7_9ALTE</name>
<protein>
    <submittedName>
        <fullName evidence="3">DUF2726 domain-containing protein</fullName>
    </submittedName>
</protein>
<dbReference type="Pfam" id="PF10881">
    <property type="entry name" value="DUF2726"/>
    <property type="match status" value="1"/>
</dbReference>
<evidence type="ECO:0000259" key="2">
    <source>
        <dbReference type="Pfam" id="PF10881"/>
    </source>
</evidence>
<evidence type="ECO:0000256" key="1">
    <source>
        <dbReference type="SAM" id="MobiDB-lite"/>
    </source>
</evidence>
<evidence type="ECO:0000313" key="4">
    <source>
        <dbReference type="Proteomes" id="UP001253545"/>
    </source>
</evidence>
<feature type="region of interest" description="Disordered" evidence="1">
    <location>
        <begin position="166"/>
        <end position="199"/>
    </location>
</feature>
<evidence type="ECO:0000313" key="3">
    <source>
        <dbReference type="EMBL" id="MDT0596005.1"/>
    </source>
</evidence>
<proteinExistence type="predicted"/>
<gene>
    <name evidence="3" type="ORF">RM552_14210</name>
</gene>
<keyword evidence="4" id="KW-1185">Reference proteome</keyword>
<accession>A0ABU2ZTS7</accession>
<reference evidence="3 4" key="1">
    <citation type="submission" date="2023-09" db="EMBL/GenBank/DDBJ databases">
        <authorList>
            <person name="Rey-Velasco X."/>
        </authorList>
    </citation>
    <scope>NUCLEOTIDE SEQUENCE [LARGE SCALE GENOMIC DNA]</scope>
    <source>
        <strain evidence="3 4">P117</strain>
    </source>
</reference>